<dbReference type="RefSeq" id="WP_074554489.1">
    <property type="nucleotide sequence ID" value="NZ_CP119563.1"/>
</dbReference>
<organism evidence="4 5">
    <name type="scientific">Rhodobacter capsulatus</name>
    <name type="common">Rhodopseudomonas capsulata</name>
    <dbReference type="NCBI Taxonomy" id="1061"/>
    <lineage>
        <taxon>Bacteria</taxon>
        <taxon>Pseudomonadati</taxon>
        <taxon>Pseudomonadota</taxon>
        <taxon>Alphaproteobacteria</taxon>
        <taxon>Rhodobacterales</taxon>
        <taxon>Rhodobacter group</taxon>
        <taxon>Rhodobacter</taxon>
    </lineage>
</organism>
<dbReference type="EMBL" id="FNAY01000012">
    <property type="protein sequence ID" value="SDF53238.1"/>
    <property type="molecule type" value="Genomic_DNA"/>
</dbReference>
<evidence type="ECO:0000313" key="5">
    <source>
        <dbReference type="Proteomes" id="UP000183812"/>
    </source>
</evidence>
<dbReference type="Gene3D" id="3.40.50.2000">
    <property type="entry name" value="Glycogen Phosphorylase B"/>
    <property type="match status" value="2"/>
</dbReference>
<dbReference type="Pfam" id="PF00534">
    <property type="entry name" value="Glycos_transf_1"/>
    <property type="match status" value="1"/>
</dbReference>
<dbReference type="InterPro" id="IPR022623">
    <property type="entry name" value="Glyco_trans_4"/>
</dbReference>
<dbReference type="Proteomes" id="UP000183812">
    <property type="component" value="Unassembled WGS sequence"/>
</dbReference>
<dbReference type="SUPFAM" id="SSF53756">
    <property type="entry name" value="UDP-Glycosyltransferase/glycogen phosphorylase"/>
    <property type="match status" value="1"/>
</dbReference>
<feature type="domain" description="Glycosyl transferase family 4" evidence="3">
    <location>
        <begin position="24"/>
        <end position="191"/>
    </location>
</feature>
<accession>A0A1G7LUI6</accession>
<dbReference type="GO" id="GO:0009103">
    <property type="term" value="P:lipopolysaccharide biosynthetic process"/>
    <property type="evidence" value="ECO:0007669"/>
    <property type="project" value="TreeGrafter"/>
</dbReference>
<dbReference type="OrthoDB" id="9793726at2"/>
<dbReference type="Pfam" id="PF12000">
    <property type="entry name" value="Glyco_trans_4_3"/>
    <property type="match status" value="1"/>
</dbReference>
<dbReference type="PANTHER" id="PTHR46401">
    <property type="entry name" value="GLYCOSYLTRANSFERASE WBBK-RELATED"/>
    <property type="match status" value="1"/>
</dbReference>
<evidence type="ECO:0000256" key="1">
    <source>
        <dbReference type="ARBA" id="ARBA00022679"/>
    </source>
</evidence>
<name>A0A1G7LUI6_RHOCA</name>
<dbReference type="AlphaFoldDB" id="A0A1G7LUI6"/>
<proteinExistence type="predicted"/>
<gene>
    <name evidence="4" type="ORF">SAMN04244550_02403</name>
</gene>
<evidence type="ECO:0000259" key="3">
    <source>
        <dbReference type="Pfam" id="PF12000"/>
    </source>
</evidence>
<sequence length="408" mass="45113">MKILFVHQNFPGQFPHLAPALAARGHEVLALTTETNTRAAPVKVVKYRKPAEVTLEPRLTKMYAEVSERGMRAALAARQLRSQHGYVPDVIFGHPGWGETLFLREVWPEAKLLVYAELMYKTTGLDTDFDPEFAKPGLESRISTTARSAHLIQSIVQADAALSPTEFQASTFPPELRAKITICHDGVNTARLVPNPAARYTVPGTGLTLRAGDEVVTFINRSLEPYRGYHTFMRALPDVLAARPAAQVLIIGEEGQSYGAAPAESSWKQKFLDEVKDRLDLNRVHFLGRVPYADFITIMQIGRVHAYLTYPFVLSWSLMEAMSAGAMVVGSDTAPLREVIEDGVNGRLVDFFDIKGWSAALTDALARPEAYLEMRRAARASVVAKYDLESQCLPRLIRFVETAGGTLG</sequence>
<dbReference type="GO" id="GO:0016757">
    <property type="term" value="F:glycosyltransferase activity"/>
    <property type="evidence" value="ECO:0007669"/>
    <property type="project" value="InterPro"/>
</dbReference>
<feature type="domain" description="Glycosyl transferase family 1" evidence="2">
    <location>
        <begin position="212"/>
        <end position="379"/>
    </location>
</feature>
<dbReference type="InterPro" id="IPR001296">
    <property type="entry name" value="Glyco_trans_1"/>
</dbReference>
<evidence type="ECO:0000259" key="2">
    <source>
        <dbReference type="Pfam" id="PF00534"/>
    </source>
</evidence>
<reference evidence="4 5" key="1">
    <citation type="submission" date="2016-10" db="EMBL/GenBank/DDBJ databases">
        <authorList>
            <person name="de Groot N.N."/>
        </authorList>
    </citation>
    <scope>NUCLEOTIDE SEQUENCE [LARGE SCALE GENOMIC DNA]</scope>
    <source>
        <strain evidence="5">DSM 938 / 37b4</strain>
    </source>
</reference>
<keyword evidence="1 4" id="KW-0808">Transferase</keyword>
<evidence type="ECO:0000313" key="4">
    <source>
        <dbReference type="EMBL" id="SDF53238.1"/>
    </source>
</evidence>
<protein>
    <submittedName>
        <fullName evidence="4">Glycosyltransferase involved in cell wall bisynthesis</fullName>
    </submittedName>
</protein>
<dbReference type="PANTHER" id="PTHR46401:SF2">
    <property type="entry name" value="GLYCOSYLTRANSFERASE WBBK-RELATED"/>
    <property type="match status" value="1"/>
</dbReference>